<evidence type="ECO:0000256" key="11">
    <source>
        <dbReference type="SAM" id="MobiDB-lite"/>
    </source>
</evidence>
<reference evidence="14" key="1">
    <citation type="submission" date="2011-04" db="EMBL/GenBank/DDBJ databases">
        <title>The complete genome of Spirochaeta coccoides DSM 17374.</title>
        <authorList>
            <person name="Lucas S."/>
            <person name="Copeland A."/>
            <person name="Lapidus A."/>
            <person name="Bruce D."/>
            <person name="Goodwin L."/>
            <person name="Pitluck S."/>
            <person name="Peters L."/>
            <person name="Kyrpides N."/>
            <person name="Mavromatis K."/>
            <person name="Pagani I."/>
            <person name="Ivanova N."/>
            <person name="Ovchinnikova G."/>
            <person name="Lu M."/>
            <person name="Detter J.C."/>
            <person name="Tapia R."/>
            <person name="Han C."/>
            <person name="Land M."/>
            <person name="Hauser L."/>
            <person name="Markowitz V."/>
            <person name="Cheng J.-F."/>
            <person name="Hugenholtz P."/>
            <person name="Woyke T."/>
            <person name="Wu D."/>
            <person name="Spring S."/>
            <person name="Schroeder M."/>
            <person name="Brambilla E."/>
            <person name="Klenk H.-P."/>
            <person name="Eisen J.A."/>
        </authorList>
    </citation>
    <scope>NUCLEOTIDE SEQUENCE [LARGE SCALE GENOMIC DNA]</scope>
    <source>
        <strain evidence="14">ATCC BAA-1237 / DSM 17374 / SPN1</strain>
    </source>
</reference>
<dbReference type="InterPro" id="IPR003849">
    <property type="entry name" value="Preprotein_translocase_YajC"/>
</dbReference>
<evidence type="ECO:0000256" key="3">
    <source>
        <dbReference type="ARBA" id="ARBA00014962"/>
    </source>
</evidence>
<evidence type="ECO:0000256" key="5">
    <source>
        <dbReference type="ARBA" id="ARBA00022475"/>
    </source>
</evidence>
<dbReference type="PANTHER" id="PTHR33909">
    <property type="entry name" value="SEC TRANSLOCON ACCESSORY COMPLEX SUBUNIT YAJC"/>
    <property type="match status" value="1"/>
</dbReference>
<evidence type="ECO:0000256" key="6">
    <source>
        <dbReference type="ARBA" id="ARBA00022692"/>
    </source>
</evidence>
<dbReference type="STRING" id="760011.Spico_0213"/>
<dbReference type="PRINTS" id="PR01853">
    <property type="entry name" value="YAJCTRNLCASE"/>
</dbReference>
<evidence type="ECO:0000313" key="13">
    <source>
        <dbReference type="EMBL" id="AEC01448.1"/>
    </source>
</evidence>
<dbReference type="OrthoDB" id="9800132at2"/>
<evidence type="ECO:0000313" key="14">
    <source>
        <dbReference type="Proteomes" id="UP000007939"/>
    </source>
</evidence>
<protein>
    <recommendedName>
        <fullName evidence="3">Sec translocon accessory complex subunit YajC</fullName>
    </recommendedName>
</protein>
<keyword evidence="9" id="KW-0811">Translocation</keyword>
<evidence type="ECO:0000256" key="8">
    <source>
        <dbReference type="ARBA" id="ARBA00022989"/>
    </source>
</evidence>
<dbReference type="HOGENOM" id="CLU_116157_1_1_12"/>
<dbReference type="NCBIfam" id="TIGR00739">
    <property type="entry name" value="yajC"/>
    <property type="match status" value="1"/>
</dbReference>
<name>F4GKN9_PARC1</name>
<dbReference type="AlphaFoldDB" id="F4GKN9"/>
<feature type="transmembrane region" description="Helical" evidence="12">
    <location>
        <begin position="25"/>
        <end position="41"/>
    </location>
</feature>
<dbReference type="EMBL" id="CP002659">
    <property type="protein sequence ID" value="AEC01448.1"/>
    <property type="molecule type" value="Genomic_DNA"/>
</dbReference>
<evidence type="ECO:0000256" key="1">
    <source>
        <dbReference type="ARBA" id="ARBA00004162"/>
    </source>
</evidence>
<evidence type="ECO:0000256" key="4">
    <source>
        <dbReference type="ARBA" id="ARBA00022448"/>
    </source>
</evidence>
<keyword evidence="5" id="KW-1003">Cell membrane</keyword>
<comment type="similarity">
    <text evidence="2">Belongs to the YajC family.</text>
</comment>
<accession>F4GKN9</accession>
<dbReference type="SMART" id="SM01323">
    <property type="entry name" value="YajC"/>
    <property type="match status" value="1"/>
</dbReference>
<keyword evidence="8 12" id="KW-1133">Transmembrane helix</keyword>
<keyword evidence="10 12" id="KW-0472">Membrane</keyword>
<sequence>MHALIAALGASGASGSPSGGSSIPTLVTFGLVAFIFYFMIIRPQRKRDKEAKNMIAAIKKGDRVVTIGGIYGTIVTVKENTVVLKVDDNARLEFAKSAISSVVNKKVEPVSEAKESKETKGKETFKKKDEAEDAVIVEDKAPAPAADDVQTAETADATKTK</sequence>
<evidence type="ECO:0000256" key="2">
    <source>
        <dbReference type="ARBA" id="ARBA00006742"/>
    </source>
</evidence>
<dbReference type="KEGG" id="scc:Spico_0213"/>
<evidence type="ECO:0000256" key="10">
    <source>
        <dbReference type="ARBA" id="ARBA00023136"/>
    </source>
</evidence>
<dbReference type="Pfam" id="PF02699">
    <property type="entry name" value="YajC"/>
    <property type="match status" value="1"/>
</dbReference>
<comment type="subcellular location">
    <subcellularLocation>
        <location evidence="1">Cell membrane</location>
        <topology evidence="1">Single-pass membrane protein</topology>
    </subcellularLocation>
</comment>
<keyword evidence="14" id="KW-1185">Reference proteome</keyword>
<keyword evidence="6 12" id="KW-0812">Transmembrane</keyword>
<proteinExistence type="inferred from homology"/>
<feature type="compositionally biased region" description="Basic and acidic residues" evidence="11">
    <location>
        <begin position="110"/>
        <end position="130"/>
    </location>
</feature>
<dbReference type="PANTHER" id="PTHR33909:SF1">
    <property type="entry name" value="SEC TRANSLOCON ACCESSORY COMPLEX SUBUNIT YAJC"/>
    <property type="match status" value="1"/>
</dbReference>
<organism evidence="13 14">
    <name type="scientific">Parasphaerochaeta coccoides (strain ATCC BAA-1237 / DSM 17374 / SPN1)</name>
    <name type="common">Sphaerochaeta coccoides</name>
    <dbReference type="NCBI Taxonomy" id="760011"/>
    <lineage>
        <taxon>Bacteria</taxon>
        <taxon>Pseudomonadati</taxon>
        <taxon>Spirochaetota</taxon>
        <taxon>Spirochaetia</taxon>
        <taxon>Spirochaetales</taxon>
        <taxon>Sphaerochaetaceae</taxon>
        <taxon>Parasphaerochaeta</taxon>
    </lineage>
</organism>
<evidence type="ECO:0000256" key="12">
    <source>
        <dbReference type="SAM" id="Phobius"/>
    </source>
</evidence>
<keyword evidence="7" id="KW-0653">Protein transport</keyword>
<reference evidence="13 14" key="2">
    <citation type="journal article" date="2012" name="Stand. Genomic Sci.">
        <title>Complete genome sequence of the termite hindgut bacterium Spirochaeta coccoides type strain (SPN1(T)), reclassification in the genus Sphaerochaeta as Sphaerochaeta coccoides comb. nov. and emendations of the family Spirochaetaceae and the genus Sphaerochaeta.</title>
        <authorList>
            <person name="Abt B."/>
            <person name="Han C."/>
            <person name="Scheuner C."/>
            <person name="Lu M."/>
            <person name="Lapidus A."/>
            <person name="Nolan M."/>
            <person name="Lucas S."/>
            <person name="Hammon N."/>
            <person name="Deshpande S."/>
            <person name="Cheng J.F."/>
            <person name="Tapia R."/>
            <person name="Goodwin L.A."/>
            <person name="Pitluck S."/>
            <person name="Liolios K."/>
            <person name="Pagani I."/>
            <person name="Ivanova N."/>
            <person name="Mavromatis K."/>
            <person name="Mikhailova N."/>
            <person name="Huntemann M."/>
            <person name="Pati A."/>
            <person name="Chen A."/>
            <person name="Palaniappan K."/>
            <person name="Land M."/>
            <person name="Hauser L."/>
            <person name="Brambilla E.M."/>
            <person name="Rohde M."/>
            <person name="Spring S."/>
            <person name="Gronow S."/>
            <person name="Goker M."/>
            <person name="Woyke T."/>
            <person name="Bristow J."/>
            <person name="Eisen J.A."/>
            <person name="Markowitz V."/>
            <person name="Hugenholtz P."/>
            <person name="Kyrpides N.C."/>
            <person name="Klenk H.P."/>
            <person name="Detter J.C."/>
        </authorList>
    </citation>
    <scope>NUCLEOTIDE SEQUENCE [LARGE SCALE GENOMIC DNA]</scope>
    <source>
        <strain evidence="14">ATCC BAA-1237 / DSM 17374 / SPN1</strain>
    </source>
</reference>
<dbReference type="GO" id="GO:0005886">
    <property type="term" value="C:plasma membrane"/>
    <property type="evidence" value="ECO:0007669"/>
    <property type="project" value="UniProtKB-SubCell"/>
</dbReference>
<dbReference type="Proteomes" id="UP000007939">
    <property type="component" value="Chromosome"/>
</dbReference>
<dbReference type="GO" id="GO:0015031">
    <property type="term" value="P:protein transport"/>
    <property type="evidence" value="ECO:0007669"/>
    <property type="project" value="UniProtKB-KW"/>
</dbReference>
<dbReference type="eggNOG" id="COG1862">
    <property type="taxonomic scope" value="Bacteria"/>
</dbReference>
<feature type="region of interest" description="Disordered" evidence="11">
    <location>
        <begin position="110"/>
        <end position="161"/>
    </location>
</feature>
<dbReference type="RefSeq" id="WP_013738844.1">
    <property type="nucleotide sequence ID" value="NC_015436.1"/>
</dbReference>
<evidence type="ECO:0000256" key="7">
    <source>
        <dbReference type="ARBA" id="ARBA00022927"/>
    </source>
</evidence>
<gene>
    <name evidence="13" type="ordered locus">Spico_0213</name>
</gene>
<evidence type="ECO:0000256" key="9">
    <source>
        <dbReference type="ARBA" id="ARBA00023010"/>
    </source>
</evidence>
<keyword evidence="4" id="KW-0813">Transport</keyword>